<protein>
    <submittedName>
        <fullName evidence="2">DNA primase</fullName>
    </submittedName>
</protein>
<feature type="compositionally biased region" description="Low complexity" evidence="1">
    <location>
        <begin position="26"/>
        <end position="36"/>
    </location>
</feature>
<dbReference type="Proteomes" id="UP000030960">
    <property type="component" value="Unassembled WGS sequence"/>
</dbReference>
<gene>
    <name evidence="2" type="ORF">OA50_05148</name>
</gene>
<evidence type="ECO:0000256" key="1">
    <source>
        <dbReference type="SAM" id="MobiDB-lite"/>
    </source>
</evidence>
<dbReference type="STRING" id="561184.SAMN05216376_111141"/>
<evidence type="ECO:0000313" key="3">
    <source>
        <dbReference type="Proteomes" id="UP000030960"/>
    </source>
</evidence>
<feature type="region of interest" description="Disordered" evidence="1">
    <location>
        <begin position="602"/>
        <end position="625"/>
    </location>
</feature>
<evidence type="ECO:0000313" key="2">
    <source>
        <dbReference type="EMBL" id="KHQ50300.1"/>
    </source>
</evidence>
<dbReference type="AlphaFoldDB" id="A0A0B3RGB0"/>
<name>A0A0B3RGB0_9RHOB</name>
<sequence length="625" mass="67512">MSDGTDNRPVSIEDVGRALDEAPTVGGPALSGAPPANGGGGRDGDRAAGEIFDNCPVKPLGVNGKFAFFLDALGQLRAIDNMNAQNIQSLFGSAIPRLCWQFPQWKKNEGELERVRNRFDQTTASLTMWQAAAECGVFDPDNAVRGVGAWQDDDGGLVYHMGDRVLYGGEVQGPGRIGGHIYPAAGAIPHPEPGGPDPVAEIEQVLSTWAWSNRDLHPVAALGMIGVMMLCGALDWRPVFWMTAAAGSGKSEFQRFLAMLHGDRGLVQSTDVTKSGLTSQLKQSSLPVAVDELEPGDERSSKEKDIVTLARVAASGGQWLRGSADQTGVGGKVYSAFLFSSILIPGIMKTQDIQRLIRLDLDPLPPGQAKLGLQPRTWRARGARLKARLIARWPSWQDRLSAWRQALELQGVMGRDADNWSTVLAMADMCQSEAIASPDMMAPLCRKVAFQQAATKEDVTNDAEAMLLHLMGQDFDTFRRGEIFTVGQWVAAAACQPGAPENLISEAVDGQRERQSKHNAKLAKVGLRVSGFGDEAQLFIANKQIQGLKNLFKDSDFHSGVWSQSARRVPGAEPSPHPLTLAGIRSRGYWIPLKSIAGMSDFPMDRDGGSPEARGAALDDDLEHF</sequence>
<dbReference type="OrthoDB" id="7208869at2"/>
<dbReference type="EMBL" id="JSUQ01000028">
    <property type="protein sequence ID" value="KHQ50300.1"/>
    <property type="molecule type" value="Genomic_DNA"/>
</dbReference>
<comment type="caution">
    <text evidence="2">The sequence shown here is derived from an EMBL/GenBank/DDBJ whole genome shotgun (WGS) entry which is preliminary data.</text>
</comment>
<reference evidence="2 3" key="1">
    <citation type="submission" date="2014-10" db="EMBL/GenBank/DDBJ databases">
        <title>Genome sequence of Ponticoccus sp. strain UMTAT08 isolated from clonal culture of toxic dinoflagellate Alexandrium tamiyavanichii.</title>
        <authorList>
            <person name="Gan H.Y."/>
            <person name="Muhd D.-D."/>
            <person name="Mohd Noor M.E."/>
            <person name="Yeong Y.S."/>
            <person name="Usup G."/>
        </authorList>
    </citation>
    <scope>NUCLEOTIDE SEQUENCE [LARGE SCALE GENOMIC DNA]</scope>
    <source>
        <strain evidence="2 3">UMTAT08</strain>
    </source>
</reference>
<dbReference type="RefSeq" id="WP_043146387.1">
    <property type="nucleotide sequence ID" value="NZ_JSUQ01000028.1"/>
</dbReference>
<feature type="region of interest" description="Disordered" evidence="1">
    <location>
        <begin position="21"/>
        <end position="47"/>
    </location>
</feature>
<organism evidence="2 3">
    <name type="scientific">Mameliella alba</name>
    <dbReference type="NCBI Taxonomy" id="561184"/>
    <lineage>
        <taxon>Bacteria</taxon>
        <taxon>Pseudomonadati</taxon>
        <taxon>Pseudomonadota</taxon>
        <taxon>Alphaproteobacteria</taxon>
        <taxon>Rhodobacterales</taxon>
        <taxon>Roseobacteraceae</taxon>
        <taxon>Mameliella</taxon>
    </lineage>
</organism>
<proteinExistence type="predicted"/>
<accession>A0A0B3RGB0</accession>
<keyword evidence="3" id="KW-1185">Reference proteome</keyword>